<evidence type="ECO:0008006" key="3">
    <source>
        <dbReference type="Google" id="ProtNLM"/>
    </source>
</evidence>
<dbReference type="InterPro" id="IPR050155">
    <property type="entry name" value="HAD-like_hydrolase_sf"/>
</dbReference>
<dbReference type="SFLD" id="SFLDS00003">
    <property type="entry name" value="Haloacid_Dehalogenase"/>
    <property type="match status" value="1"/>
</dbReference>
<dbReference type="SUPFAM" id="SSF56784">
    <property type="entry name" value="HAD-like"/>
    <property type="match status" value="1"/>
</dbReference>
<name>A0ABR2HBA8_9EUKA</name>
<dbReference type="InterPro" id="IPR036412">
    <property type="entry name" value="HAD-like_sf"/>
</dbReference>
<dbReference type="Gene3D" id="3.40.50.1000">
    <property type="entry name" value="HAD superfamily/HAD-like"/>
    <property type="match status" value="1"/>
</dbReference>
<evidence type="ECO:0000313" key="2">
    <source>
        <dbReference type="Proteomes" id="UP001470230"/>
    </source>
</evidence>
<dbReference type="PANTHER" id="PTHR43434:SF1">
    <property type="entry name" value="PHOSPHOGLYCOLATE PHOSPHATASE"/>
    <property type="match status" value="1"/>
</dbReference>
<protein>
    <recommendedName>
        <fullName evidence="3">Haloacid dehalogenase-like hydrolase family protein</fullName>
    </recommendedName>
</protein>
<evidence type="ECO:0000313" key="1">
    <source>
        <dbReference type="EMBL" id="KAK8843684.1"/>
    </source>
</evidence>
<dbReference type="InterPro" id="IPR023214">
    <property type="entry name" value="HAD_sf"/>
</dbReference>
<keyword evidence="2" id="KW-1185">Reference proteome</keyword>
<dbReference type="SFLD" id="SFLDG01129">
    <property type="entry name" value="C1.5:_HAD__Beta-PGM__Phosphata"/>
    <property type="match status" value="1"/>
</dbReference>
<organism evidence="1 2">
    <name type="scientific">Tritrichomonas musculus</name>
    <dbReference type="NCBI Taxonomy" id="1915356"/>
    <lineage>
        <taxon>Eukaryota</taxon>
        <taxon>Metamonada</taxon>
        <taxon>Parabasalia</taxon>
        <taxon>Tritrichomonadida</taxon>
        <taxon>Tritrichomonadidae</taxon>
        <taxon>Tritrichomonas</taxon>
    </lineage>
</organism>
<gene>
    <name evidence="1" type="ORF">M9Y10_024747</name>
</gene>
<reference evidence="1 2" key="1">
    <citation type="submission" date="2024-04" db="EMBL/GenBank/DDBJ databases">
        <title>Tritrichomonas musculus Genome.</title>
        <authorList>
            <person name="Alves-Ferreira E."/>
            <person name="Grigg M."/>
            <person name="Lorenzi H."/>
            <person name="Galac M."/>
        </authorList>
    </citation>
    <scope>NUCLEOTIDE SEQUENCE [LARGE SCALE GENOMIC DNA]</scope>
    <source>
        <strain evidence="1 2">EAF2021</strain>
    </source>
</reference>
<dbReference type="EMBL" id="JAPFFF010000034">
    <property type="protein sequence ID" value="KAK8843684.1"/>
    <property type="molecule type" value="Genomic_DNA"/>
</dbReference>
<proteinExistence type="predicted"/>
<dbReference type="Pfam" id="PF00702">
    <property type="entry name" value="Hydrolase"/>
    <property type="match status" value="1"/>
</dbReference>
<dbReference type="PANTHER" id="PTHR43434">
    <property type="entry name" value="PHOSPHOGLYCOLATE PHOSPHATASE"/>
    <property type="match status" value="1"/>
</dbReference>
<dbReference type="Proteomes" id="UP001470230">
    <property type="component" value="Unassembled WGS sequence"/>
</dbReference>
<accession>A0ABR2HBA8</accession>
<sequence>MRTDLRRTIPNKPILFIDFDQTMTSNDSQVDSIIDTFYKLESEKGKDTNKIKLIGKKLRSQGKLGIYNLFLAVCNNKMDEFNQLCQEIFTLVDYSSIQKNEDLMNIMKEASKKFDLYILTNNHRIHIDKGLKKLFGVGIDEVDFIRCFDILETFHDGRFWGKQMPGALEMACERVGAEIGECTLIDDMKSNISIAQKIGMNAILVTDNNNLSDILRNLLKQHS</sequence>
<comment type="caution">
    <text evidence="1">The sequence shown here is derived from an EMBL/GenBank/DDBJ whole genome shotgun (WGS) entry which is preliminary data.</text>
</comment>